<evidence type="ECO:0000313" key="3">
    <source>
        <dbReference type="Proteomes" id="UP001054889"/>
    </source>
</evidence>
<comment type="caution">
    <text evidence="2">The sequence shown here is derived from an EMBL/GenBank/DDBJ whole genome shotgun (WGS) entry which is preliminary data.</text>
</comment>
<dbReference type="Proteomes" id="UP001054889">
    <property type="component" value="Unassembled WGS sequence"/>
</dbReference>
<evidence type="ECO:0000256" key="1">
    <source>
        <dbReference type="SAM" id="MobiDB-lite"/>
    </source>
</evidence>
<accession>A0AAV5DQM1</accession>
<reference evidence="2" key="1">
    <citation type="journal article" date="2018" name="DNA Res.">
        <title>Multiple hybrid de novo genome assembly of finger millet, an orphan allotetraploid crop.</title>
        <authorList>
            <person name="Hatakeyama M."/>
            <person name="Aluri S."/>
            <person name="Balachadran M.T."/>
            <person name="Sivarajan S.R."/>
            <person name="Patrignani A."/>
            <person name="Gruter S."/>
            <person name="Poveda L."/>
            <person name="Shimizu-Inatsugi R."/>
            <person name="Baeten J."/>
            <person name="Francoijs K.J."/>
            <person name="Nataraja K.N."/>
            <person name="Reddy Y.A.N."/>
            <person name="Phadnis S."/>
            <person name="Ravikumar R.L."/>
            <person name="Schlapbach R."/>
            <person name="Sreeman S.M."/>
            <person name="Shimizu K.K."/>
        </authorList>
    </citation>
    <scope>NUCLEOTIDE SEQUENCE</scope>
</reference>
<dbReference type="AlphaFoldDB" id="A0AAV5DQM1"/>
<keyword evidence="3" id="KW-1185">Reference proteome</keyword>
<name>A0AAV5DQM1_ELECO</name>
<proteinExistence type="predicted"/>
<gene>
    <name evidence="2" type="primary">ga31011</name>
    <name evidence="2" type="ORF">PR202_ga31011</name>
</gene>
<reference evidence="2" key="2">
    <citation type="submission" date="2021-12" db="EMBL/GenBank/DDBJ databases">
        <title>Resequencing data analysis of finger millet.</title>
        <authorList>
            <person name="Hatakeyama M."/>
            <person name="Aluri S."/>
            <person name="Balachadran M.T."/>
            <person name="Sivarajan S.R."/>
            <person name="Poveda L."/>
            <person name="Shimizu-Inatsugi R."/>
            <person name="Schlapbach R."/>
            <person name="Sreeman S.M."/>
            <person name="Shimizu K.K."/>
        </authorList>
    </citation>
    <scope>NUCLEOTIDE SEQUENCE</scope>
</reference>
<protein>
    <submittedName>
        <fullName evidence="2">Uncharacterized protein</fullName>
    </submittedName>
</protein>
<sequence length="96" mass="9962">MGDEWGEKRGVAASCVQGALLSRSDLLFLNQIQLELHGGARAAGRAQQRMGVASARATIFQEADLLTCSRADDDVDGGDDGVEQDGSRSRAGGLGA</sequence>
<dbReference type="EMBL" id="BQKI01000024">
    <property type="protein sequence ID" value="GJN12706.1"/>
    <property type="molecule type" value="Genomic_DNA"/>
</dbReference>
<feature type="compositionally biased region" description="Acidic residues" evidence="1">
    <location>
        <begin position="73"/>
        <end position="83"/>
    </location>
</feature>
<evidence type="ECO:0000313" key="2">
    <source>
        <dbReference type="EMBL" id="GJN12706.1"/>
    </source>
</evidence>
<organism evidence="2 3">
    <name type="scientific">Eleusine coracana subsp. coracana</name>
    <dbReference type="NCBI Taxonomy" id="191504"/>
    <lineage>
        <taxon>Eukaryota</taxon>
        <taxon>Viridiplantae</taxon>
        <taxon>Streptophyta</taxon>
        <taxon>Embryophyta</taxon>
        <taxon>Tracheophyta</taxon>
        <taxon>Spermatophyta</taxon>
        <taxon>Magnoliopsida</taxon>
        <taxon>Liliopsida</taxon>
        <taxon>Poales</taxon>
        <taxon>Poaceae</taxon>
        <taxon>PACMAD clade</taxon>
        <taxon>Chloridoideae</taxon>
        <taxon>Cynodonteae</taxon>
        <taxon>Eleusininae</taxon>
        <taxon>Eleusine</taxon>
    </lineage>
</organism>
<feature type="region of interest" description="Disordered" evidence="1">
    <location>
        <begin position="71"/>
        <end position="96"/>
    </location>
</feature>